<keyword evidence="2" id="KW-0808">Transferase</keyword>
<dbReference type="OrthoDB" id="9795206at2"/>
<dbReference type="Pfam" id="PF13302">
    <property type="entry name" value="Acetyltransf_3"/>
    <property type="match status" value="1"/>
</dbReference>
<evidence type="ECO:0000313" key="2">
    <source>
        <dbReference type="EMBL" id="AZS17862.1"/>
    </source>
</evidence>
<dbReference type="InterPro" id="IPR000182">
    <property type="entry name" value="GNAT_dom"/>
</dbReference>
<dbReference type="Proteomes" id="UP000270678">
    <property type="component" value="Chromosome"/>
</dbReference>
<dbReference type="GO" id="GO:0016747">
    <property type="term" value="F:acyltransferase activity, transferring groups other than amino-acyl groups"/>
    <property type="evidence" value="ECO:0007669"/>
    <property type="project" value="InterPro"/>
</dbReference>
<evidence type="ECO:0000313" key="3">
    <source>
        <dbReference type="Proteomes" id="UP000270678"/>
    </source>
</evidence>
<dbReference type="PANTHER" id="PTHR43415:SF3">
    <property type="entry name" value="GNAT-FAMILY ACETYLTRANSFERASE"/>
    <property type="match status" value="1"/>
</dbReference>
<protein>
    <submittedName>
        <fullName evidence="2">N-acetyltransferase</fullName>
    </submittedName>
</protein>
<evidence type="ECO:0000259" key="1">
    <source>
        <dbReference type="PROSITE" id="PS51186"/>
    </source>
</evidence>
<dbReference type="AlphaFoldDB" id="A0A3Q9IFB0"/>
<dbReference type="PANTHER" id="PTHR43415">
    <property type="entry name" value="SPERMIDINE N(1)-ACETYLTRANSFERASE"/>
    <property type="match status" value="1"/>
</dbReference>
<reference evidence="3" key="1">
    <citation type="submission" date="2018-12" db="EMBL/GenBank/DDBJ databases">
        <title>Complete genome sequence of Paenibacillus sp. MBLB1234.</title>
        <authorList>
            <person name="Nam Y.-D."/>
            <person name="Kang J."/>
            <person name="Chung W.-H."/>
            <person name="Park Y.S."/>
        </authorList>
    </citation>
    <scope>NUCLEOTIDE SEQUENCE [LARGE SCALE GENOMIC DNA]</scope>
    <source>
        <strain evidence="3">MBLB1234</strain>
    </source>
</reference>
<proteinExistence type="predicted"/>
<organism evidence="2 3">
    <name type="scientific">Paenibacillus lutimineralis</name>
    <dbReference type="NCBI Taxonomy" id="2707005"/>
    <lineage>
        <taxon>Bacteria</taxon>
        <taxon>Bacillati</taxon>
        <taxon>Bacillota</taxon>
        <taxon>Bacilli</taxon>
        <taxon>Bacillales</taxon>
        <taxon>Paenibacillaceae</taxon>
        <taxon>Paenibacillus</taxon>
    </lineage>
</organism>
<keyword evidence="3" id="KW-1185">Reference proteome</keyword>
<dbReference type="PROSITE" id="PS51186">
    <property type="entry name" value="GNAT"/>
    <property type="match status" value="1"/>
</dbReference>
<dbReference type="KEGG" id="plut:EI981_27790"/>
<gene>
    <name evidence="2" type="ORF">EI981_27790</name>
</gene>
<dbReference type="Gene3D" id="3.40.630.30">
    <property type="match status" value="1"/>
</dbReference>
<accession>A0A3Q9IFB0</accession>
<feature type="domain" description="N-acetyltransferase" evidence="1">
    <location>
        <begin position="15"/>
        <end position="177"/>
    </location>
</feature>
<sequence>MNGMENVRFLEGKEVYLRPIEAADTDWYFSTLYDPETRRLTGTQMHHTREQIASYIEAKSQDRSSVLLIIATRSDDTPIGDIAIQDIDTMNRNANIRIALTNGSQNRGYGTEALRLMLDYGFGVLNLHRIELNVFSYNHRATRVYEKVGFKQEGIQREALFYNHQYHDSILMSILEDEYRALSGNSNLRK</sequence>
<dbReference type="SUPFAM" id="SSF55729">
    <property type="entry name" value="Acyl-CoA N-acyltransferases (Nat)"/>
    <property type="match status" value="1"/>
</dbReference>
<dbReference type="EMBL" id="CP034346">
    <property type="protein sequence ID" value="AZS17862.1"/>
    <property type="molecule type" value="Genomic_DNA"/>
</dbReference>
<dbReference type="InterPro" id="IPR016181">
    <property type="entry name" value="Acyl_CoA_acyltransferase"/>
</dbReference>
<name>A0A3Q9IFB0_9BACL</name>